<evidence type="ECO:0000313" key="1">
    <source>
        <dbReference type="EMBL" id="MBB5839669.1"/>
    </source>
</evidence>
<keyword evidence="2" id="KW-1185">Reference proteome</keyword>
<organism evidence="1 2">
    <name type="scientific">Kribbella italica</name>
    <dbReference type="NCBI Taxonomy" id="1540520"/>
    <lineage>
        <taxon>Bacteria</taxon>
        <taxon>Bacillati</taxon>
        <taxon>Actinomycetota</taxon>
        <taxon>Actinomycetes</taxon>
        <taxon>Propionibacteriales</taxon>
        <taxon>Kribbellaceae</taxon>
        <taxon>Kribbella</taxon>
    </lineage>
</organism>
<sequence length="41" mass="4084">MLIKGLLALGLAGTGLLLGVPAVAAARLDYARPSAGQTEFS</sequence>
<accession>A0A7W9MXE2</accession>
<reference evidence="1 2" key="1">
    <citation type="submission" date="2020-08" db="EMBL/GenBank/DDBJ databases">
        <title>Sequencing the genomes of 1000 actinobacteria strains.</title>
        <authorList>
            <person name="Klenk H.-P."/>
        </authorList>
    </citation>
    <scope>NUCLEOTIDE SEQUENCE [LARGE SCALE GENOMIC DNA]</scope>
    <source>
        <strain evidence="1 2">DSM 28967</strain>
    </source>
</reference>
<protein>
    <submittedName>
        <fullName evidence="1">Uncharacterized protein</fullName>
    </submittedName>
</protein>
<name>A0A7W9MXE2_9ACTN</name>
<proteinExistence type="predicted"/>
<dbReference type="Proteomes" id="UP000549971">
    <property type="component" value="Unassembled WGS sequence"/>
</dbReference>
<dbReference type="AlphaFoldDB" id="A0A7W9MXE2"/>
<gene>
    <name evidence="1" type="ORF">HDA39_006403</name>
</gene>
<dbReference type="EMBL" id="JACHMY010000001">
    <property type="protein sequence ID" value="MBB5839669.1"/>
    <property type="molecule type" value="Genomic_DNA"/>
</dbReference>
<dbReference type="RefSeq" id="WP_273482564.1">
    <property type="nucleotide sequence ID" value="NZ_JACHMY010000001.1"/>
</dbReference>
<evidence type="ECO:0000313" key="2">
    <source>
        <dbReference type="Proteomes" id="UP000549971"/>
    </source>
</evidence>
<comment type="caution">
    <text evidence="1">The sequence shown here is derived from an EMBL/GenBank/DDBJ whole genome shotgun (WGS) entry which is preliminary data.</text>
</comment>